<evidence type="ECO:0000256" key="3">
    <source>
        <dbReference type="ARBA" id="ARBA00023235"/>
    </source>
</evidence>
<keyword evidence="2 4" id="KW-0663">Pyridoxal phosphate</keyword>
<feature type="binding site" evidence="4">
    <location>
        <position position="135"/>
    </location>
    <ligand>
        <name>substrate</name>
    </ligand>
</feature>
<dbReference type="Pfam" id="PF00842">
    <property type="entry name" value="Ala_racemase_C"/>
    <property type="match status" value="1"/>
</dbReference>
<dbReference type="InterPro" id="IPR011079">
    <property type="entry name" value="Ala_racemase_C"/>
</dbReference>
<dbReference type="SUPFAM" id="SSF51419">
    <property type="entry name" value="PLP-binding barrel"/>
    <property type="match status" value="1"/>
</dbReference>
<dbReference type="PANTHER" id="PTHR30511:SF0">
    <property type="entry name" value="ALANINE RACEMASE, CATABOLIC-RELATED"/>
    <property type="match status" value="1"/>
</dbReference>
<dbReference type="PROSITE" id="PS00395">
    <property type="entry name" value="ALANINE_RACEMASE"/>
    <property type="match status" value="1"/>
</dbReference>
<gene>
    <name evidence="6" type="ORF">BKK80_33165</name>
</gene>
<dbReference type="SUPFAM" id="SSF50621">
    <property type="entry name" value="Alanine racemase C-terminal domain-like"/>
    <property type="match status" value="1"/>
</dbReference>
<dbReference type="Gene3D" id="2.40.37.10">
    <property type="entry name" value="Lyase, Ornithine Decarboxylase, Chain A, domain 1"/>
    <property type="match status" value="1"/>
</dbReference>
<protein>
    <recommendedName>
        <fullName evidence="4">Alanine racemase</fullName>
        <ecNumber evidence="4">5.1.1.1</ecNumber>
    </recommendedName>
</protein>
<dbReference type="InterPro" id="IPR009006">
    <property type="entry name" value="Ala_racemase/Decarboxylase_C"/>
</dbReference>
<evidence type="ECO:0000313" key="6">
    <source>
        <dbReference type="EMBL" id="AOZ10432.1"/>
    </source>
</evidence>
<keyword evidence="7" id="KW-1185">Reference proteome</keyword>
<proteinExistence type="inferred from homology"/>
<name>A0ABN4TT47_9BURK</name>
<dbReference type="PANTHER" id="PTHR30511">
    <property type="entry name" value="ALANINE RACEMASE"/>
    <property type="match status" value="1"/>
</dbReference>
<dbReference type="Pfam" id="PF01168">
    <property type="entry name" value="Ala_racemase_N"/>
    <property type="match status" value="1"/>
</dbReference>
<comment type="similarity">
    <text evidence="4">Belongs to the alanine racemase family.</text>
</comment>
<feature type="binding site" evidence="4">
    <location>
        <position position="310"/>
    </location>
    <ligand>
        <name>substrate</name>
    </ligand>
</feature>
<comment type="pathway">
    <text evidence="4">Amino-acid biosynthesis; D-alanine biosynthesis; D-alanine from L-alanine: step 1/1.</text>
</comment>
<dbReference type="InterPro" id="IPR000821">
    <property type="entry name" value="Ala_racemase"/>
</dbReference>
<keyword evidence="3 4" id="KW-0413">Isomerase</keyword>
<evidence type="ECO:0000256" key="2">
    <source>
        <dbReference type="ARBA" id="ARBA00022898"/>
    </source>
</evidence>
<dbReference type="RefSeq" id="WP_071072915.1">
    <property type="nucleotide sequence ID" value="NZ_CP017755.1"/>
</dbReference>
<evidence type="ECO:0000313" key="7">
    <source>
        <dbReference type="Proteomes" id="UP000177515"/>
    </source>
</evidence>
<evidence type="ECO:0000256" key="1">
    <source>
        <dbReference type="ARBA" id="ARBA00001933"/>
    </source>
</evidence>
<dbReference type="Proteomes" id="UP000177515">
    <property type="component" value="Chromosome 2"/>
</dbReference>
<dbReference type="InterPro" id="IPR029066">
    <property type="entry name" value="PLP-binding_barrel"/>
</dbReference>
<feature type="modified residue" description="N6-(pyridoxal phosphate)lysine" evidence="4">
    <location>
        <position position="35"/>
    </location>
</feature>
<dbReference type="HAMAP" id="MF_01201">
    <property type="entry name" value="Ala_racemase"/>
    <property type="match status" value="1"/>
</dbReference>
<dbReference type="InterPro" id="IPR020622">
    <property type="entry name" value="Ala_racemase_pyridoxalP-BS"/>
</dbReference>
<dbReference type="Gene3D" id="3.20.20.10">
    <property type="entry name" value="Alanine racemase"/>
    <property type="match status" value="1"/>
</dbReference>
<feature type="active site" description="Proton acceptor; specific for D-alanine" evidence="4">
    <location>
        <position position="35"/>
    </location>
</feature>
<comment type="cofactor">
    <cofactor evidence="1 4">
        <name>pyridoxal 5'-phosphate</name>
        <dbReference type="ChEBI" id="CHEBI:597326"/>
    </cofactor>
</comment>
<dbReference type="EMBL" id="CP017755">
    <property type="protein sequence ID" value="AOZ10432.1"/>
    <property type="molecule type" value="Genomic_DNA"/>
</dbReference>
<feature type="domain" description="Alanine racemase C-terminal" evidence="5">
    <location>
        <begin position="237"/>
        <end position="365"/>
    </location>
</feature>
<sequence>MPRPITATIHLPALASNLAAARRAAPASRVWAVIKADAYGHGIERAYPALRAADGFALLEPAEAARLRALGWNKPILLLEGFFDAADVDRLGELGLSTTVHDEAQLRLLEDASRARRLAPRSLDVCLKLNTGMNRLGFDPAGYGAAWRRLQAIEAVRSVTHMTHFSDADGDKSIAAQMAVFHAATHGLPGAACVANSAGTLWHAGSRMDWVRAGIMLYGASPAGRWEDVAAQGLQPAMTLSSRILAVRDVPAGEAVGYGSHYVAPARRRIGVVACGYADGYPRTASSHAGHFAPVWVDGVESRTVGRVSMDMLAVDLSDCPAAGVGTPVELWGRHVPIDRVAAAAGTLGYELMCAVAPRVPVMVEALPAPAEENAGMALAG</sequence>
<dbReference type="InterPro" id="IPR001608">
    <property type="entry name" value="Ala_racemase_N"/>
</dbReference>
<accession>A0ABN4TT47</accession>
<reference evidence="6 7" key="1">
    <citation type="submission" date="2016-10" db="EMBL/GenBank/DDBJ databases">
        <title>Complete genome sequences of three Cupriavidus strains isolated from various Malaysian environments.</title>
        <authorList>
            <person name="Abdullah A.A.-A."/>
            <person name="Shafie N.A.H."/>
            <person name="Lau N.S."/>
        </authorList>
    </citation>
    <scope>NUCLEOTIDE SEQUENCE [LARGE SCALE GENOMIC DNA]</scope>
    <source>
        <strain evidence="6 7">USMAA1020</strain>
    </source>
</reference>
<dbReference type="NCBIfam" id="TIGR00492">
    <property type="entry name" value="alr"/>
    <property type="match status" value="1"/>
</dbReference>
<organism evidence="6 7">
    <name type="scientific">Cupriavidus malaysiensis</name>
    <dbReference type="NCBI Taxonomy" id="367825"/>
    <lineage>
        <taxon>Bacteria</taxon>
        <taxon>Pseudomonadati</taxon>
        <taxon>Pseudomonadota</taxon>
        <taxon>Betaproteobacteria</taxon>
        <taxon>Burkholderiales</taxon>
        <taxon>Burkholderiaceae</taxon>
        <taxon>Cupriavidus</taxon>
    </lineage>
</organism>
<comment type="function">
    <text evidence="4">Catalyzes the interconversion of L-alanine and D-alanine. May also act on other amino acids.</text>
</comment>
<dbReference type="SMART" id="SM01005">
    <property type="entry name" value="Ala_racemase_C"/>
    <property type="match status" value="1"/>
</dbReference>
<dbReference type="PRINTS" id="PR00992">
    <property type="entry name" value="ALARACEMASE"/>
</dbReference>
<comment type="catalytic activity">
    <reaction evidence="4">
        <text>L-alanine = D-alanine</text>
        <dbReference type="Rhea" id="RHEA:20249"/>
        <dbReference type="ChEBI" id="CHEBI:57416"/>
        <dbReference type="ChEBI" id="CHEBI:57972"/>
        <dbReference type="EC" id="5.1.1.1"/>
    </reaction>
</comment>
<dbReference type="CDD" id="cd06827">
    <property type="entry name" value="PLPDE_III_AR_proteobact"/>
    <property type="match status" value="1"/>
</dbReference>
<evidence type="ECO:0000259" key="5">
    <source>
        <dbReference type="SMART" id="SM01005"/>
    </source>
</evidence>
<evidence type="ECO:0000256" key="4">
    <source>
        <dbReference type="HAMAP-Rule" id="MF_01201"/>
    </source>
</evidence>
<dbReference type="EC" id="5.1.1.1" evidence="4"/>
<feature type="active site" description="Proton acceptor; specific for L-alanine" evidence="4">
    <location>
        <position position="258"/>
    </location>
</feature>